<feature type="region of interest" description="Disordered" evidence="1">
    <location>
        <begin position="1"/>
        <end position="53"/>
    </location>
</feature>
<dbReference type="Proteomes" id="UP001172155">
    <property type="component" value="Unassembled WGS sequence"/>
</dbReference>
<feature type="compositionally biased region" description="Low complexity" evidence="1">
    <location>
        <begin position="27"/>
        <end position="37"/>
    </location>
</feature>
<dbReference type="EMBL" id="JAUKUD010000001">
    <property type="protein sequence ID" value="KAK0754603.1"/>
    <property type="molecule type" value="Genomic_DNA"/>
</dbReference>
<feature type="region of interest" description="Disordered" evidence="1">
    <location>
        <begin position="143"/>
        <end position="200"/>
    </location>
</feature>
<feature type="compositionally biased region" description="Basic and acidic residues" evidence="1">
    <location>
        <begin position="151"/>
        <end position="163"/>
    </location>
</feature>
<comment type="caution">
    <text evidence="2">The sequence shown here is derived from an EMBL/GenBank/DDBJ whole genome shotgun (WGS) entry which is preliminary data.</text>
</comment>
<proteinExistence type="predicted"/>
<sequence length="200" mass="21355">MHRIRPRRSRKTSQLSWSSTDSMVAIPSSPTTSSTMSLRGSARNTGFPDSFDGHRNTCLPHPDAIIAPDATLTEADITLARASARHRMSIQANQARAAAADPHQLHPVITDSTYCASPTAISNSHDSAVSRLALSSLRGVDLSRSKGSTNAHDHYHGKSDADSLHSGGSASPTHPPARAGESGGRGKKRRRSLLARLTHR</sequence>
<evidence type="ECO:0000313" key="2">
    <source>
        <dbReference type="EMBL" id="KAK0754603.1"/>
    </source>
</evidence>
<name>A0AA40KCY7_9PEZI</name>
<evidence type="ECO:0000313" key="3">
    <source>
        <dbReference type="Proteomes" id="UP001172155"/>
    </source>
</evidence>
<feature type="compositionally biased region" description="Basic residues" evidence="1">
    <location>
        <begin position="185"/>
        <end position="200"/>
    </location>
</feature>
<gene>
    <name evidence="2" type="ORF">B0T18DRAFT_386454</name>
</gene>
<reference evidence="2" key="1">
    <citation type="submission" date="2023-06" db="EMBL/GenBank/DDBJ databases">
        <title>Genome-scale phylogeny and comparative genomics of the fungal order Sordariales.</title>
        <authorList>
            <consortium name="Lawrence Berkeley National Laboratory"/>
            <person name="Hensen N."/>
            <person name="Bonometti L."/>
            <person name="Westerberg I."/>
            <person name="Brannstrom I.O."/>
            <person name="Guillou S."/>
            <person name="Cros-Aarteil S."/>
            <person name="Calhoun S."/>
            <person name="Haridas S."/>
            <person name="Kuo A."/>
            <person name="Mondo S."/>
            <person name="Pangilinan J."/>
            <person name="Riley R."/>
            <person name="LaButti K."/>
            <person name="Andreopoulos B."/>
            <person name="Lipzen A."/>
            <person name="Chen C."/>
            <person name="Yanf M."/>
            <person name="Daum C."/>
            <person name="Ng V."/>
            <person name="Clum A."/>
            <person name="Steindorff A."/>
            <person name="Ohm R."/>
            <person name="Martin F."/>
            <person name="Silar P."/>
            <person name="Natvig D."/>
            <person name="Lalanne C."/>
            <person name="Gautier V."/>
            <person name="Ament-velasquez S.L."/>
            <person name="Kruys A."/>
            <person name="Hutchinson M.I."/>
            <person name="Powell A.J."/>
            <person name="Barry K."/>
            <person name="Miller A.N."/>
            <person name="Grigoriev I.V."/>
            <person name="Debuchy R."/>
            <person name="Gladieux P."/>
            <person name="Thoren M.H."/>
            <person name="Johannesson H."/>
        </authorList>
    </citation>
    <scope>NUCLEOTIDE SEQUENCE</scope>
    <source>
        <strain evidence="2">SMH3187-1</strain>
    </source>
</reference>
<dbReference type="AlphaFoldDB" id="A0AA40KCY7"/>
<organism evidence="2 3">
    <name type="scientific">Schizothecium vesticola</name>
    <dbReference type="NCBI Taxonomy" id="314040"/>
    <lineage>
        <taxon>Eukaryota</taxon>
        <taxon>Fungi</taxon>
        <taxon>Dikarya</taxon>
        <taxon>Ascomycota</taxon>
        <taxon>Pezizomycotina</taxon>
        <taxon>Sordariomycetes</taxon>
        <taxon>Sordariomycetidae</taxon>
        <taxon>Sordariales</taxon>
        <taxon>Schizotheciaceae</taxon>
        <taxon>Schizothecium</taxon>
    </lineage>
</organism>
<feature type="compositionally biased region" description="Basic residues" evidence="1">
    <location>
        <begin position="1"/>
        <end position="11"/>
    </location>
</feature>
<keyword evidence="3" id="KW-1185">Reference proteome</keyword>
<accession>A0AA40KCY7</accession>
<feature type="compositionally biased region" description="Polar residues" evidence="1">
    <location>
        <begin position="12"/>
        <end position="22"/>
    </location>
</feature>
<evidence type="ECO:0000256" key="1">
    <source>
        <dbReference type="SAM" id="MobiDB-lite"/>
    </source>
</evidence>
<protein>
    <submittedName>
        <fullName evidence="2">Uncharacterized protein</fullName>
    </submittedName>
</protein>